<sequence>MSNYNGNIEKRKVAQDLMKNRRENTSKYFFDLSKLTFAALVLGVGSALLNRWEDTRDIMLWPPIFWYSLFTGTFIATVFALIGYKLLK</sequence>
<keyword evidence="1" id="KW-0472">Membrane</keyword>
<feature type="transmembrane region" description="Helical" evidence="1">
    <location>
        <begin position="28"/>
        <end position="49"/>
    </location>
</feature>
<keyword evidence="1" id="KW-0812">Transmembrane</keyword>
<feature type="transmembrane region" description="Helical" evidence="1">
    <location>
        <begin position="64"/>
        <end position="87"/>
    </location>
</feature>
<dbReference type="EMBL" id="CYXP01000002">
    <property type="protein sequence ID" value="CUN00561.1"/>
    <property type="molecule type" value="Genomic_DNA"/>
</dbReference>
<reference evidence="2 3" key="1">
    <citation type="submission" date="2015-09" db="EMBL/GenBank/DDBJ databases">
        <authorList>
            <consortium name="Pathogen Informatics"/>
        </authorList>
    </citation>
    <scope>NUCLEOTIDE SEQUENCE [LARGE SCALE GENOMIC DNA]</scope>
    <source>
        <strain evidence="2 3">2789STDY5608872</strain>
    </source>
</reference>
<organism evidence="2 3">
    <name type="scientific">Parabacteroides distasonis</name>
    <dbReference type="NCBI Taxonomy" id="823"/>
    <lineage>
        <taxon>Bacteria</taxon>
        <taxon>Pseudomonadati</taxon>
        <taxon>Bacteroidota</taxon>
        <taxon>Bacteroidia</taxon>
        <taxon>Bacteroidales</taxon>
        <taxon>Tannerellaceae</taxon>
        <taxon>Parabacteroides</taxon>
    </lineage>
</organism>
<name>A0A173TCY1_PARDI</name>
<dbReference type="Proteomes" id="UP000095591">
    <property type="component" value="Unassembled WGS sequence"/>
</dbReference>
<dbReference type="AlphaFoldDB" id="A0A173TCY1"/>
<accession>A0A173TCY1</accession>
<protein>
    <submittedName>
        <fullName evidence="2">Uncharacterized protein</fullName>
    </submittedName>
</protein>
<gene>
    <name evidence="2" type="ORF">ERS852429_01543</name>
</gene>
<keyword evidence="1" id="KW-1133">Transmembrane helix</keyword>
<evidence type="ECO:0000313" key="2">
    <source>
        <dbReference type="EMBL" id="CUN00561.1"/>
    </source>
</evidence>
<evidence type="ECO:0000256" key="1">
    <source>
        <dbReference type="SAM" id="Phobius"/>
    </source>
</evidence>
<dbReference type="RefSeq" id="WP_057319163.1">
    <property type="nucleotide sequence ID" value="NZ_CAJSZN010000018.1"/>
</dbReference>
<proteinExistence type="predicted"/>
<evidence type="ECO:0000313" key="3">
    <source>
        <dbReference type="Proteomes" id="UP000095591"/>
    </source>
</evidence>